<dbReference type="SUPFAM" id="SSF158745">
    <property type="entry name" value="LanC-like"/>
    <property type="match status" value="1"/>
</dbReference>
<dbReference type="RefSeq" id="WP_307156954.1">
    <property type="nucleotide sequence ID" value="NZ_JAUSWH010000002.1"/>
</dbReference>
<dbReference type="Pfam" id="PF05147">
    <property type="entry name" value="LANC_like"/>
    <property type="match status" value="1"/>
</dbReference>
<accession>A0ABU0I941</accession>
<organism evidence="1 2">
    <name type="scientific">Rhizobium paknamense</name>
    <dbReference type="NCBI Taxonomy" id="1206817"/>
    <lineage>
        <taxon>Bacteria</taxon>
        <taxon>Pseudomonadati</taxon>
        <taxon>Pseudomonadota</taxon>
        <taxon>Alphaproteobacteria</taxon>
        <taxon>Hyphomicrobiales</taxon>
        <taxon>Rhizobiaceae</taxon>
        <taxon>Rhizobium/Agrobacterium group</taxon>
        <taxon>Rhizobium</taxon>
    </lineage>
</organism>
<name>A0ABU0I941_9HYPH</name>
<protein>
    <submittedName>
        <fullName evidence="1">Lantibiotic modifying enzyme</fullName>
    </submittedName>
</protein>
<reference evidence="1 2" key="1">
    <citation type="submission" date="2023-07" db="EMBL/GenBank/DDBJ databases">
        <title>Genomic Encyclopedia of Type Strains, Phase IV (KMG-IV): sequencing the most valuable type-strain genomes for metagenomic binning, comparative biology and taxonomic classification.</title>
        <authorList>
            <person name="Goeker M."/>
        </authorList>
    </citation>
    <scope>NUCLEOTIDE SEQUENCE [LARGE SCALE GENOMIC DNA]</scope>
    <source>
        <strain evidence="1 2">DSM 100301</strain>
    </source>
</reference>
<evidence type="ECO:0000313" key="1">
    <source>
        <dbReference type="EMBL" id="MDQ0454754.1"/>
    </source>
</evidence>
<evidence type="ECO:0000313" key="2">
    <source>
        <dbReference type="Proteomes" id="UP001235269"/>
    </source>
</evidence>
<dbReference type="Proteomes" id="UP001235269">
    <property type="component" value="Unassembled WGS sequence"/>
</dbReference>
<dbReference type="PRINTS" id="PR01950">
    <property type="entry name" value="LANCSUPER"/>
</dbReference>
<gene>
    <name evidence="1" type="ORF">QO005_001081</name>
</gene>
<dbReference type="Gene3D" id="1.50.10.20">
    <property type="match status" value="1"/>
</dbReference>
<dbReference type="SMART" id="SM01260">
    <property type="entry name" value="LANC_like"/>
    <property type="match status" value="1"/>
</dbReference>
<dbReference type="EMBL" id="JAUSWH010000002">
    <property type="protein sequence ID" value="MDQ0454754.1"/>
    <property type="molecule type" value="Genomic_DNA"/>
</dbReference>
<dbReference type="InterPro" id="IPR007822">
    <property type="entry name" value="LANC-like"/>
</dbReference>
<dbReference type="PRINTS" id="PR01955">
    <property type="entry name" value="LANCFRANKIA"/>
</dbReference>
<keyword evidence="2" id="KW-1185">Reference proteome</keyword>
<proteinExistence type="predicted"/>
<sequence>MNTMLFSTAAVGDRAFLDAANRIGRQLCRDAIWHEDRCTWMGWAMAANGTGFGPAYKTVSANIYDGVAGIALFLSALHAQSPSPPVLATIEGAVRQMRARLSDFDTPAARGYYTGTLGIASAWIGIGESLQRKELIEEGLLLAERHAEEVFGEEMIDMIGGAASAIPVLIGLGSRYQRPSLTQAALAHAERLLAKAVLDERGLSWPCQMPRHHNLLGYAHGVAGMALALLEAHAAGGAETLLQGALQGLRYERSWFDPQRQAWPDFRIDYITPGAATAPPNCNCAWCSGSTGIGLSRLRMLELLPQEPGMAVELNAAVQDASRLLTMPTTPAQQTDLCLCHGLTGIADFLLSVGTQLKRDDISLLAEQVGQYVIAHFISQDLPLPCGVQGRGEAPGLLLGLAGIGYFFLRLYEKGALPSVLLLKP</sequence>
<comment type="caution">
    <text evidence="1">The sequence shown here is derived from an EMBL/GenBank/DDBJ whole genome shotgun (WGS) entry which is preliminary data.</text>
</comment>